<name>A0AAF3EAE6_9BILA</name>
<proteinExistence type="predicted"/>
<protein>
    <recommendedName>
        <fullName evidence="4">Hydroxyacylglutathione hydrolase C-terminal domain-containing protein</fullName>
    </recommendedName>
</protein>
<accession>A0AAF3EAE6</accession>
<dbReference type="InterPro" id="IPR032282">
    <property type="entry name" value="HAGH_C"/>
</dbReference>
<dbReference type="WBParaSite" id="MBELARI_LOCUS10886">
    <property type="protein sequence ID" value="MBELARI_LOCUS10886"/>
    <property type="gene ID" value="MBELARI_LOCUS10886"/>
</dbReference>
<sequence length="95" mass="11136">MANYLNPNDDTVYKAFQKVDAEYLQRIPSVPTTLGDEFTWNPFLRTSQLTDGGSIKMRAEKLSELRKIKEAYMENRRTFDEEATEKRRENIDIKG</sequence>
<dbReference type="InterPro" id="IPR036866">
    <property type="entry name" value="RibonucZ/Hydroxyglut_hydro"/>
</dbReference>
<evidence type="ECO:0000256" key="3">
    <source>
        <dbReference type="ARBA" id="ARBA00022833"/>
    </source>
</evidence>
<dbReference type="GO" id="GO:0046872">
    <property type="term" value="F:metal ion binding"/>
    <property type="evidence" value="ECO:0007669"/>
    <property type="project" value="UniProtKB-KW"/>
</dbReference>
<keyword evidence="3" id="KW-0862">Zinc</keyword>
<evidence type="ECO:0000313" key="6">
    <source>
        <dbReference type="WBParaSite" id="MBELARI_LOCUS10886"/>
    </source>
</evidence>
<dbReference type="Proteomes" id="UP000887575">
    <property type="component" value="Unassembled WGS sequence"/>
</dbReference>
<keyword evidence="2" id="KW-0378">Hydrolase</keyword>
<evidence type="ECO:0000313" key="5">
    <source>
        <dbReference type="Proteomes" id="UP000887575"/>
    </source>
</evidence>
<keyword evidence="1" id="KW-0479">Metal-binding</keyword>
<feature type="domain" description="Hydroxyacylglutathione hydrolase C-terminal" evidence="4">
    <location>
        <begin position="3"/>
        <end position="70"/>
    </location>
</feature>
<dbReference type="Pfam" id="PF16123">
    <property type="entry name" value="HAGH_C"/>
    <property type="match status" value="1"/>
</dbReference>
<evidence type="ECO:0000259" key="4">
    <source>
        <dbReference type="Pfam" id="PF16123"/>
    </source>
</evidence>
<dbReference type="GO" id="GO:0016787">
    <property type="term" value="F:hydrolase activity"/>
    <property type="evidence" value="ECO:0007669"/>
    <property type="project" value="UniProtKB-KW"/>
</dbReference>
<keyword evidence="5" id="KW-1185">Reference proteome</keyword>
<dbReference type="AlphaFoldDB" id="A0AAF3EAE6"/>
<evidence type="ECO:0000256" key="1">
    <source>
        <dbReference type="ARBA" id="ARBA00022723"/>
    </source>
</evidence>
<reference evidence="6" key="1">
    <citation type="submission" date="2024-02" db="UniProtKB">
        <authorList>
            <consortium name="WormBaseParasite"/>
        </authorList>
    </citation>
    <scope>IDENTIFICATION</scope>
</reference>
<organism evidence="5 6">
    <name type="scientific">Mesorhabditis belari</name>
    <dbReference type="NCBI Taxonomy" id="2138241"/>
    <lineage>
        <taxon>Eukaryota</taxon>
        <taxon>Metazoa</taxon>
        <taxon>Ecdysozoa</taxon>
        <taxon>Nematoda</taxon>
        <taxon>Chromadorea</taxon>
        <taxon>Rhabditida</taxon>
        <taxon>Rhabditina</taxon>
        <taxon>Rhabditomorpha</taxon>
        <taxon>Rhabditoidea</taxon>
        <taxon>Rhabditidae</taxon>
        <taxon>Mesorhabditinae</taxon>
        <taxon>Mesorhabditis</taxon>
    </lineage>
</organism>
<evidence type="ECO:0000256" key="2">
    <source>
        <dbReference type="ARBA" id="ARBA00022801"/>
    </source>
</evidence>
<dbReference type="Gene3D" id="3.60.15.10">
    <property type="entry name" value="Ribonuclease Z/Hydroxyacylglutathione hydrolase-like"/>
    <property type="match status" value="1"/>
</dbReference>